<comment type="caution">
    <text evidence="1">The sequence shown here is derived from an EMBL/GenBank/DDBJ whole genome shotgun (WGS) entry which is preliminary data.</text>
</comment>
<dbReference type="CDD" id="cd12148">
    <property type="entry name" value="fungal_TF_MHR"/>
    <property type="match status" value="1"/>
</dbReference>
<dbReference type="OrthoDB" id="3971593at2759"/>
<dbReference type="STRING" id="1237896.T0L4S9"/>
<dbReference type="AlphaFoldDB" id="T0L4S9"/>
<reference evidence="2" key="1">
    <citation type="journal article" date="2013" name="Mol. Plant Microbe Interact.">
        <title>Global aspects of pacC regulation of pathogenicity genes in Colletotrichum gloeosporioides as revealed by transcriptome analysis.</title>
        <authorList>
            <person name="Alkan N."/>
            <person name="Meng X."/>
            <person name="Friedlander G."/>
            <person name="Reuveni E."/>
            <person name="Sukno S."/>
            <person name="Sherman A."/>
            <person name="Thon M."/>
            <person name="Fluhr R."/>
            <person name="Prusky D."/>
        </authorList>
    </citation>
    <scope>NUCLEOTIDE SEQUENCE [LARGE SCALE GENOMIC DNA]</scope>
    <source>
        <strain evidence="2">Cg-14</strain>
    </source>
</reference>
<dbReference type="Proteomes" id="UP000015530">
    <property type="component" value="Unassembled WGS sequence"/>
</dbReference>
<evidence type="ECO:0000313" key="2">
    <source>
        <dbReference type="Proteomes" id="UP000015530"/>
    </source>
</evidence>
<sequence>MTALLAWTRLAGKTWYALNNQVEKEGELNIDEIEYLDYRIEKWHQLLDDELKLKTIEPGQEVRQIQAILFLRKSHLHNLFCRPVLQSATRIAQYQSHAHKAVSVARDSLQMLSSLNENTTIIKRNPLFYKHLLLTAFGNLLLAVVNASSMFCDKVTVEFDIALEMIRTLSNRSPLLLALWERLQGLQKLRAQLSASSATASSRGGAGEQGEGVESPSDAFLFGDTGDVMFFDQLNDFFDLTPVPTNCAASNWTFPVGD</sequence>
<proteinExistence type="predicted"/>
<organism evidence="1 2">
    <name type="scientific">Colletotrichum gloeosporioides (strain Cg-14)</name>
    <name type="common">Anthracnose fungus</name>
    <name type="synonym">Glomerella cingulata</name>
    <dbReference type="NCBI Taxonomy" id="1237896"/>
    <lineage>
        <taxon>Eukaryota</taxon>
        <taxon>Fungi</taxon>
        <taxon>Dikarya</taxon>
        <taxon>Ascomycota</taxon>
        <taxon>Pezizomycotina</taxon>
        <taxon>Sordariomycetes</taxon>
        <taxon>Hypocreomycetidae</taxon>
        <taxon>Glomerellales</taxon>
        <taxon>Glomerellaceae</taxon>
        <taxon>Colletotrichum</taxon>
        <taxon>Colletotrichum gloeosporioides species complex</taxon>
    </lineage>
</organism>
<name>T0L4S9_COLGC</name>
<accession>T0L4S9</accession>
<dbReference type="EMBL" id="AMYD01000029">
    <property type="protein sequence ID" value="EQB59494.1"/>
    <property type="molecule type" value="Genomic_DNA"/>
</dbReference>
<evidence type="ECO:0000313" key="1">
    <source>
        <dbReference type="EMBL" id="EQB59494.1"/>
    </source>
</evidence>
<gene>
    <name evidence="1" type="ORF">CGLO_00099</name>
</gene>
<dbReference type="HOGENOM" id="CLU_1077723_0_0_1"/>
<protein>
    <submittedName>
        <fullName evidence="1">Uncharacterized protein</fullName>
    </submittedName>
</protein>